<comment type="caution">
    <text evidence="1">The sequence shown here is derived from an EMBL/GenBank/DDBJ whole genome shotgun (WGS) entry which is preliminary data.</text>
</comment>
<protein>
    <submittedName>
        <fullName evidence="1">Uncharacterized protein</fullName>
    </submittedName>
</protein>
<dbReference type="PANTHER" id="PTHR46060:SF2">
    <property type="entry name" value="HISTONE-LYSINE N-METHYLTRANSFERASE SETMAR"/>
    <property type="match status" value="1"/>
</dbReference>
<dbReference type="PANTHER" id="PTHR46060">
    <property type="entry name" value="MARINER MOS1 TRANSPOSASE-LIKE PROTEIN"/>
    <property type="match status" value="1"/>
</dbReference>
<evidence type="ECO:0000313" key="2">
    <source>
        <dbReference type="Proteomes" id="UP001148838"/>
    </source>
</evidence>
<reference evidence="1 2" key="1">
    <citation type="journal article" date="2022" name="Allergy">
        <title>Genome assembly and annotation of Periplaneta americana reveal a comprehensive cockroach allergen profile.</title>
        <authorList>
            <person name="Wang L."/>
            <person name="Xiong Q."/>
            <person name="Saelim N."/>
            <person name="Wang L."/>
            <person name="Nong W."/>
            <person name="Wan A.T."/>
            <person name="Shi M."/>
            <person name="Liu X."/>
            <person name="Cao Q."/>
            <person name="Hui J.H.L."/>
            <person name="Sookrung N."/>
            <person name="Leung T.F."/>
            <person name="Tungtrongchitr A."/>
            <person name="Tsui S.K.W."/>
        </authorList>
    </citation>
    <scope>NUCLEOTIDE SEQUENCE [LARGE SCALE GENOMIC DNA]</scope>
    <source>
        <strain evidence="1">PWHHKU_190912</strain>
    </source>
</reference>
<dbReference type="EMBL" id="JAJSOF020000021">
    <property type="protein sequence ID" value="KAJ4437343.1"/>
    <property type="molecule type" value="Genomic_DNA"/>
</dbReference>
<sequence length="199" mass="23387">MQLVYLAYRFYGPCITKKLNAGHKLQRSWIKIEVACGRNARQCHQGSLEACGKDALPYRAVERRVSAFRTGRNEMTHVSPTGSQFIYDEQVELVRGLLAVDHRWTVRELFIEVGLSHQTEWHILKKNLHMRKIAARWVPHNLTETQKWHRYAIAQLQLQRYHNEGNVFLQRIVAIDEKWAWTYEPVSVINGTTKDHRVQ</sequence>
<dbReference type="Gene3D" id="3.30.420.10">
    <property type="entry name" value="Ribonuclease H-like superfamily/Ribonuclease H"/>
    <property type="match status" value="1"/>
</dbReference>
<keyword evidence="2" id="KW-1185">Reference proteome</keyword>
<dbReference type="Proteomes" id="UP001148838">
    <property type="component" value="Unassembled WGS sequence"/>
</dbReference>
<organism evidence="1 2">
    <name type="scientific">Periplaneta americana</name>
    <name type="common">American cockroach</name>
    <name type="synonym">Blatta americana</name>
    <dbReference type="NCBI Taxonomy" id="6978"/>
    <lineage>
        <taxon>Eukaryota</taxon>
        <taxon>Metazoa</taxon>
        <taxon>Ecdysozoa</taxon>
        <taxon>Arthropoda</taxon>
        <taxon>Hexapoda</taxon>
        <taxon>Insecta</taxon>
        <taxon>Pterygota</taxon>
        <taxon>Neoptera</taxon>
        <taxon>Polyneoptera</taxon>
        <taxon>Dictyoptera</taxon>
        <taxon>Blattodea</taxon>
        <taxon>Blattoidea</taxon>
        <taxon>Blattidae</taxon>
        <taxon>Blattinae</taxon>
        <taxon>Periplaneta</taxon>
    </lineage>
</organism>
<dbReference type="InterPro" id="IPR036397">
    <property type="entry name" value="RNaseH_sf"/>
</dbReference>
<name>A0ABQ8SU06_PERAM</name>
<evidence type="ECO:0000313" key="1">
    <source>
        <dbReference type="EMBL" id="KAJ4437343.1"/>
    </source>
</evidence>
<proteinExistence type="predicted"/>
<dbReference type="InterPro" id="IPR052709">
    <property type="entry name" value="Transposase-MT_Hybrid"/>
</dbReference>
<gene>
    <name evidence="1" type="ORF">ANN_17482</name>
</gene>
<accession>A0ABQ8SU06</accession>